<keyword evidence="3" id="KW-0812">Transmembrane</keyword>
<feature type="transmembrane region" description="Helical" evidence="3">
    <location>
        <begin position="20"/>
        <end position="39"/>
    </location>
</feature>
<dbReference type="Pfam" id="PF00990">
    <property type="entry name" value="GGDEF"/>
    <property type="match status" value="1"/>
</dbReference>
<evidence type="ECO:0000259" key="4">
    <source>
        <dbReference type="PROSITE" id="PS50887"/>
    </source>
</evidence>
<comment type="caution">
    <text evidence="5">The sequence shown here is derived from an EMBL/GenBank/DDBJ whole genome shotgun (WGS) entry which is preliminary data.</text>
</comment>
<sequence length="640" mass="70677">MPARLSPWFRSLSVSARTALSLAVGFTLMIAATALIAFWQERARAIDESLTRLDQRNASVVGELRQRIDRIERTQARALQLFRQERASRSIAEARREFAALYPRQADGSRRSTDMMFTGGQTAIGMVHGMGAFIPAAIERDDAAVQDIIAATHAIRRLSEGSQFDLESLYYFTPANGIVIFAPERADRLEYYRRKAPADFAFQDREFATISTPAANPARAMRCTGLQSLISLKDQEVWTTGCMTPVDVGGRHAGTFGTSMPLDEIAPAGHFAGSPDERVILVSREGRLVYHPDYTRQNRQSTGQYIDMTSSERPDLVALWSLVREHGRQGYVGRADALDAFVSLHRVPGVDWYALALKPEAQILTQALRPIPRIAAMAVIALSGCLAIVVLVLRHLVARPLRRMTPEAERITRELVSDSMLQLPAEDRSGTEVKQLVSRFETLASAIRTSHAELEQRVAERTRALNDANEKLRILSELDPLTGVANRRKILAELETRLERMGPGGALAVLVLDIDRFKSINDRFGHVAGDDALRALANRIQAMLRPGDALGRMGGEEFMIILDRARPVIADAIAERIRAAIARQPFQVHGNVTLHITASLGVALWSPSDSAKALYARADRALYLAKESGRNCAISCRDAA</sequence>
<dbReference type="AlphaFoldDB" id="A0A2V3VGH7"/>
<dbReference type="PANTHER" id="PTHR45138">
    <property type="entry name" value="REGULATORY COMPONENTS OF SENSORY TRANSDUCTION SYSTEM"/>
    <property type="match status" value="1"/>
</dbReference>
<dbReference type="InterPro" id="IPR050469">
    <property type="entry name" value="Diguanylate_Cyclase"/>
</dbReference>
<feature type="transmembrane region" description="Helical" evidence="3">
    <location>
        <begin position="374"/>
        <end position="393"/>
    </location>
</feature>
<dbReference type="PROSITE" id="PS50887">
    <property type="entry name" value="GGDEF"/>
    <property type="match status" value="1"/>
</dbReference>
<name>A0A2V3VGH7_9SPHN</name>
<proteinExistence type="predicted"/>
<comment type="catalytic activity">
    <reaction evidence="2">
        <text>2 GTP = 3',3'-c-di-GMP + 2 diphosphate</text>
        <dbReference type="Rhea" id="RHEA:24898"/>
        <dbReference type="ChEBI" id="CHEBI:33019"/>
        <dbReference type="ChEBI" id="CHEBI:37565"/>
        <dbReference type="ChEBI" id="CHEBI:58805"/>
        <dbReference type="EC" id="2.7.7.65"/>
    </reaction>
</comment>
<dbReference type="EC" id="2.7.7.65" evidence="1"/>
<feature type="domain" description="GGDEF" evidence="4">
    <location>
        <begin position="505"/>
        <end position="638"/>
    </location>
</feature>
<dbReference type="Proteomes" id="UP000248014">
    <property type="component" value="Unassembled WGS sequence"/>
</dbReference>
<evidence type="ECO:0000256" key="2">
    <source>
        <dbReference type="ARBA" id="ARBA00034247"/>
    </source>
</evidence>
<dbReference type="InterPro" id="IPR000160">
    <property type="entry name" value="GGDEF_dom"/>
</dbReference>
<dbReference type="Gene3D" id="6.10.340.10">
    <property type="match status" value="1"/>
</dbReference>
<dbReference type="CDD" id="cd01949">
    <property type="entry name" value="GGDEF"/>
    <property type="match status" value="1"/>
</dbReference>
<dbReference type="Gene3D" id="3.30.70.270">
    <property type="match status" value="1"/>
</dbReference>
<dbReference type="SUPFAM" id="SSF55073">
    <property type="entry name" value="Nucleotide cyclase"/>
    <property type="match status" value="1"/>
</dbReference>
<keyword evidence="3" id="KW-0472">Membrane</keyword>
<organism evidence="5 6">
    <name type="scientific">Blastomonas natatoria</name>
    <dbReference type="NCBI Taxonomy" id="34015"/>
    <lineage>
        <taxon>Bacteria</taxon>
        <taxon>Pseudomonadati</taxon>
        <taxon>Pseudomonadota</taxon>
        <taxon>Alphaproteobacteria</taxon>
        <taxon>Sphingomonadales</taxon>
        <taxon>Sphingomonadaceae</taxon>
        <taxon>Blastomonas</taxon>
    </lineage>
</organism>
<evidence type="ECO:0000256" key="3">
    <source>
        <dbReference type="SAM" id="Phobius"/>
    </source>
</evidence>
<accession>A0A2V3VGH7</accession>
<gene>
    <name evidence="5" type="ORF">C7451_101198</name>
</gene>
<evidence type="ECO:0000313" key="5">
    <source>
        <dbReference type="EMBL" id="PXW79135.1"/>
    </source>
</evidence>
<dbReference type="NCBIfam" id="TIGR00254">
    <property type="entry name" value="GGDEF"/>
    <property type="match status" value="1"/>
</dbReference>
<dbReference type="InterPro" id="IPR029787">
    <property type="entry name" value="Nucleotide_cyclase"/>
</dbReference>
<dbReference type="RefSeq" id="WP_110297108.1">
    <property type="nucleotide sequence ID" value="NZ_QJJM01000001.1"/>
</dbReference>
<dbReference type="EMBL" id="QJJM01000001">
    <property type="protein sequence ID" value="PXW79135.1"/>
    <property type="molecule type" value="Genomic_DNA"/>
</dbReference>
<dbReference type="InterPro" id="IPR043128">
    <property type="entry name" value="Rev_trsase/Diguanyl_cyclase"/>
</dbReference>
<dbReference type="FunFam" id="3.30.70.270:FF:000001">
    <property type="entry name" value="Diguanylate cyclase domain protein"/>
    <property type="match status" value="1"/>
</dbReference>
<dbReference type="GO" id="GO:0052621">
    <property type="term" value="F:diguanylate cyclase activity"/>
    <property type="evidence" value="ECO:0007669"/>
    <property type="project" value="UniProtKB-EC"/>
</dbReference>
<dbReference type="PANTHER" id="PTHR45138:SF9">
    <property type="entry name" value="DIGUANYLATE CYCLASE DGCM-RELATED"/>
    <property type="match status" value="1"/>
</dbReference>
<evidence type="ECO:0000313" key="6">
    <source>
        <dbReference type="Proteomes" id="UP000248014"/>
    </source>
</evidence>
<protein>
    <recommendedName>
        <fullName evidence="1">diguanylate cyclase</fullName>
        <ecNumber evidence="1">2.7.7.65</ecNumber>
    </recommendedName>
</protein>
<evidence type="ECO:0000256" key="1">
    <source>
        <dbReference type="ARBA" id="ARBA00012528"/>
    </source>
</evidence>
<keyword evidence="3" id="KW-1133">Transmembrane helix</keyword>
<dbReference type="OrthoDB" id="384661at2"/>
<keyword evidence="6" id="KW-1185">Reference proteome</keyword>
<reference evidence="5 6" key="1">
    <citation type="submission" date="2018-05" db="EMBL/GenBank/DDBJ databases">
        <title>Genomic Encyclopedia of Type Strains, Phase IV (KMG-IV): sequencing the most valuable type-strain genomes for metagenomic binning, comparative biology and taxonomic classification.</title>
        <authorList>
            <person name="Goeker M."/>
        </authorList>
    </citation>
    <scope>NUCLEOTIDE SEQUENCE [LARGE SCALE GENOMIC DNA]</scope>
    <source>
        <strain evidence="5 6">DSM 3183</strain>
    </source>
</reference>
<dbReference type="SMART" id="SM00267">
    <property type="entry name" value="GGDEF"/>
    <property type="match status" value="1"/>
</dbReference>